<dbReference type="InterPro" id="IPR036388">
    <property type="entry name" value="WH-like_DNA-bd_sf"/>
</dbReference>
<evidence type="ECO:0000256" key="1">
    <source>
        <dbReference type="ARBA" id="ARBA00022679"/>
    </source>
</evidence>
<evidence type="ECO:0000256" key="4">
    <source>
        <dbReference type="ARBA" id="ARBA00023163"/>
    </source>
</evidence>
<dbReference type="Gene3D" id="3.30.450.40">
    <property type="match status" value="1"/>
</dbReference>
<dbReference type="PROSITE" id="PS50921">
    <property type="entry name" value="ANTAR"/>
    <property type="match status" value="1"/>
</dbReference>
<evidence type="ECO:0000256" key="3">
    <source>
        <dbReference type="ARBA" id="ARBA00023015"/>
    </source>
</evidence>
<organism evidence="6 7">
    <name type="scientific">Actinomycetospora atypica</name>
    <dbReference type="NCBI Taxonomy" id="1290095"/>
    <lineage>
        <taxon>Bacteria</taxon>
        <taxon>Bacillati</taxon>
        <taxon>Actinomycetota</taxon>
        <taxon>Actinomycetes</taxon>
        <taxon>Pseudonocardiales</taxon>
        <taxon>Pseudonocardiaceae</taxon>
        <taxon>Actinomycetospora</taxon>
    </lineage>
</organism>
<sequence>MTVDDLTPVADALTRGASELSSALGDEHDVVDRTLRATVRSAVMIVPGVEHVGFALCAKGSLEFRSTGDDVADELDAAQSSFGEGPSVRAAATGRPVDVPDLAADPHLGVLARAAARHGLGAAYARVLSVGDEVVGVLTLYAREALDDRSRALVGALAAQATVALFGAQRIAGLARAVQSRDLIGQAKGILVERDGVDADEAFSRLVGASQSTNLKLVDVARWLVTERVEQRPAPIDRLGP</sequence>
<keyword evidence="3" id="KW-0805">Transcription regulation</keyword>
<keyword evidence="7" id="KW-1185">Reference proteome</keyword>
<dbReference type="SUPFAM" id="SSF52172">
    <property type="entry name" value="CheY-like"/>
    <property type="match status" value="1"/>
</dbReference>
<dbReference type="Gene3D" id="1.10.10.10">
    <property type="entry name" value="Winged helix-like DNA-binding domain superfamily/Winged helix DNA-binding domain"/>
    <property type="match status" value="1"/>
</dbReference>
<dbReference type="RefSeq" id="WP_378035088.1">
    <property type="nucleotide sequence ID" value="NZ_JBHSIV010000005.1"/>
</dbReference>
<evidence type="ECO:0000313" key="7">
    <source>
        <dbReference type="Proteomes" id="UP001595947"/>
    </source>
</evidence>
<evidence type="ECO:0000313" key="6">
    <source>
        <dbReference type="EMBL" id="MFC5061732.1"/>
    </source>
</evidence>
<keyword evidence="4" id="KW-0804">Transcription</keyword>
<dbReference type="Pfam" id="PF03861">
    <property type="entry name" value="ANTAR"/>
    <property type="match status" value="1"/>
</dbReference>
<name>A0ABV9YJ56_9PSEU</name>
<evidence type="ECO:0000256" key="2">
    <source>
        <dbReference type="ARBA" id="ARBA00022777"/>
    </source>
</evidence>
<dbReference type="InterPro" id="IPR005561">
    <property type="entry name" value="ANTAR"/>
</dbReference>
<keyword evidence="2" id="KW-0418">Kinase</keyword>
<dbReference type="InterPro" id="IPR012074">
    <property type="entry name" value="GAF_ANTAR"/>
</dbReference>
<accession>A0ABV9YJ56</accession>
<gene>
    <name evidence="6" type="ORF">ACFPBZ_05920</name>
</gene>
<comment type="caution">
    <text evidence="6">The sequence shown here is derived from an EMBL/GenBank/DDBJ whole genome shotgun (WGS) entry which is preliminary data.</text>
</comment>
<dbReference type="EMBL" id="JBHSIV010000005">
    <property type="protein sequence ID" value="MFC5061732.1"/>
    <property type="molecule type" value="Genomic_DNA"/>
</dbReference>
<dbReference type="InterPro" id="IPR029016">
    <property type="entry name" value="GAF-like_dom_sf"/>
</dbReference>
<evidence type="ECO:0000259" key="5">
    <source>
        <dbReference type="PROSITE" id="PS50921"/>
    </source>
</evidence>
<dbReference type="Proteomes" id="UP001595947">
    <property type="component" value="Unassembled WGS sequence"/>
</dbReference>
<dbReference type="InterPro" id="IPR003018">
    <property type="entry name" value="GAF"/>
</dbReference>
<feature type="domain" description="ANTAR" evidence="5">
    <location>
        <begin position="162"/>
        <end position="225"/>
    </location>
</feature>
<dbReference type="Pfam" id="PF13185">
    <property type="entry name" value="GAF_2"/>
    <property type="match status" value="1"/>
</dbReference>
<dbReference type="PIRSF" id="PIRSF036625">
    <property type="entry name" value="GAF_ANTAR"/>
    <property type="match status" value="1"/>
</dbReference>
<protein>
    <submittedName>
        <fullName evidence="6">GAF and ANTAR domain-containing protein</fullName>
    </submittedName>
</protein>
<keyword evidence="1" id="KW-0808">Transferase</keyword>
<dbReference type="SUPFAM" id="SSF55781">
    <property type="entry name" value="GAF domain-like"/>
    <property type="match status" value="1"/>
</dbReference>
<proteinExistence type="predicted"/>
<dbReference type="InterPro" id="IPR011006">
    <property type="entry name" value="CheY-like_superfamily"/>
</dbReference>
<dbReference type="SMART" id="SM01012">
    <property type="entry name" value="ANTAR"/>
    <property type="match status" value="1"/>
</dbReference>
<reference evidence="7" key="1">
    <citation type="journal article" date="2019" name="Int. J. Syst. Evol. Microbiol.">
        <title>The Global Catalogue of Microorganisms (GCM) 10K type strain sequencing project: providing services to taxonomists for standard genome sequencing and annotation.</title>
        <authorList>
            <consortium name="The Broad Institute Genomics Platform"/>
            <consortium name="The Broad Institute Genome Sequencing Center for Infectious Disease"/>
            <person name="Wu L."/>
            <person name="Ma J."/>
        </authorList>
    </citation>
    <scope>NUCLEOTIDE SEQUENCE [LARGE SCALE GENOMIC DNA]</scope>
    <source>
        <strain evidence="7">CGMCC 4.7093</strain>
    </source>
</reference>